<reference evidence="1 2" key="1">
    <citation type="journal article" date="2022" name="bioRxiv">
        <title>The genome of the oomycete Peronosclerospora sorghi, a cosmopolitan pathogen of maize and sorghum, is inflated with dispersed pseudogenes.</title>
        <authorList>
            <person name="Fletcher K."/>
            <person name="Martin F."/>
            <person name="Isakeit T."/>
            <person name="Cavanaugh K."/>
            <person name="Magill C."/>
            <person name="Michelmore R."/>
        </authorList>
    </citation>
    <scope>NUCLEOTIDE SEQUENCE [LARGE SCALE GENOMIC DNA]</scope>
    <source>
        <strain evidence="1">P6</strain>
    </source>
</reference>
<protein>
    <submittedName>
        <fullName evidence="1">Uncharacterized protein</fullName>
    </submittedName>
</protein>
<name>A0ACC0W797_9STRA</name>
<keyword evidence="2" id="KW-1185">Reference proteome</keyword>
<sequence length="426" mass="47607">MGMSNIPPQKPEAVLVDHHDLDPVVQETRELLAKGMHSRFFGRYIPKSLGKGDISYAYAMACALSPQSVRLKLIDSIVADPVFQLTPREQIEHSKALKRHIWSLIRELAIRAAEKIEEKRFSSEDPDVSSAKRRKTTSGPRSSFTRRSGSEFKGLGFLDNDDDEDRSGGEVDDSVVNVEEKVDEEIRRLQASFGPNKASDIATSSSSESGSMFQASNTFRTDEVLDFWLNINCHYSYLACVARCVLGLPASAEGIERDFVASGSLITPKRANLLSHNVEMMLFVNINDSIVPWDDPENIPTWQMNQDLPGRLREGSETNFILTEMSSNENCYDGGTESDDEELLGLFDDNDLEGVSIEETVRDTERNTSSLRDTILRSKGEAAHKTHLDIKKLHISSKRCGIHTACKREPCKTLNSGEVNKKPDEH</sequence>
<proteinExistence type="predicted"/>
<dbReference type="Proteomes" id="UP001163321">
    <property type="component" value="Chromosome 3"/>
</dbReference>
<comment type="caution">
    <text evidence="1">The sequence shown here is derived from an EMBL/GenBank/DDBJ whole genome shotgun (WGS) entry which is preliminary data.</text>
</comment>
<evidence type="ECO:0000313" key="2">
    <source>
        <dbReference type="Proteomes" id="UP001163321"/>
    </source>
</evidence>
<evidence type="ECO:0000313" key="1">
    <source>
        <dbReference type="EMBL" id="KAI9914432.1"/>
    </source>
</evidence>
<gene>
    <name evidence="1" type="ORF">PsorP6_006987</name>
</gene>
<organism evidence="1 2">
    <name type="scientific">Peronosclerospora sorghi</name>
    <dbReference type="NCBI Taxonomy" id="230839"/>
    <lineage>
        <taxon>Eukaryota</taxon>
        <taxon>Sar</taxon>
        <taxon>Stramenopiles</taxon>
        <taxon>Oomycota</taxon>
        <taxon>Peronosporomycetes</taxon>
        <taxon>Peronosporales</taxon>
        <taxon>Peronosporaceae</taxon>
        <taxon>Peronosclerospora</taxon>
    </lineage>
</organism>
<dbReference type="EMBL" id="CM047582">
    <property type="protein sequence ID" value="KAI9914432.1"/>
    <property type="molecule type" value="Genomic_DNA"/>
</dbReference>
<accession>A0ACC0W797</accession>